<evidence type="ECO:0000256" key="4">
    <source>
        <dbReference type="ARBA" id="ARBA00022989"/>
    </source>
</evidence>
<dbReference type="STRING" id="1194090.SAMN05443144_101277"/>
<feature type="transmembrane region" description="Helical" evidence="6">
    <location>
        <begin position="99"/>
        <end position="129"/>
    </location>
</feature>
<evidence type="ECO:0000256" key="5">
    <source>
        <dbReference type="ARBA" id="ARBA00023136"/>
    </source>
</evidence>
<feature type="transmembrane region" description="Helical" evidence="6">
    <location>
        <begin position="191"/>
        <end position="212"/>
    </location>
</feature>
<dbReference type="PANTHER" id="PTHR13353">
    <property type="entry name" value="TRANSMEMBRANE PROTEIN 19"/>
    <property type="match status" value="1"/>
</dbReference>
<dbReference type="AlphaFoldDB" id="A0A1M4TF69"/>
<evidence type="ECO:0000256" key="6">
    <source>
        <dbReference type="SAM" id="Phobius"/>
    </source>
</evidence>
<dbReference type="PANTHER" id="PTHR13353:SF5">
    <property type="entry name" value="TRANSMEMBRANE PROTEIN 19"/>
    <property type="match status" value="1"/>
</dbReference>
<feature type="transmembrane region" description="Helical" evidence="6">
    <location>
        <begin position="42"/>
        <end position="70"/>
    </location>
</feature>
<reference evidence="7 8" key="1">
    <citation type="submission" date="2016-11" db="EMBL/GenBank/DDBJ databases">
        <authorList>
            <person name="Jaros S."/>
            <person name="Januszkiewicz K."/>
            <person name="Wedrychowicz H."/>
        </authorList>
    </citation>
    <scope>NUCLEOTIDE SEQUENCE [LARGE SCALE GENOMIC DNA]</scope>
    <source>
        <strain evidence="7 8">DSM 21986</strain>
    </source>
</reference>
<dbReference type="InterPro" id="IPR002794">
    <property type="entry name" value="DUF92_TMEM19"/>
</dbReference>
<organism evidence="7 8">
    <name type="scientific">Fodinibius roseus</name>
    <dbReference type="NCBI Taxonomy" id="1194090"/>
    <lineage>
        <taxon>Bacteria</taxon>
        <taxon>Pseudomonadati</taxon>
        <taxon>Balneolota</taxon>
        <taxon>Balneolia</taxon>
        <taxon>Balneolales</taxon>
        <taxon>Balneolaceae</taxon>
        <taxon>Fodinibius</taxon>
    </lineage>
</organism>
<keyword evidence="4 6" id="KW-1133">Transmembrane helix</keyword>
<dbReference type="Pfam" id="PF01940">
    <property type="entry name" value="DUF92"/>
    <property type="match status" value="1"/>
</dbReference>
<proteinExistence type="inferred from homology"/>
<evidence type="ECO:0000256" key="3">
    <source>
        <dbReference type="ARBA" id="ARBA00022692"/>
    </source>
</evidence>
<feature type="transmembrane region" description="Helical" evidence="6">
    <location>
        <begin position="12"/>
        <end position="30"/>
    </location>
</feature>
<sequence>MVDMGNPVYYWGIIGGLFLSFLFSLAAFLLQRLSLDGMFAAMVAGTLIFGLGGWPMAAIILLFFISSAVISTPQDEGRPPREDSGDVRRSGIQVWANGFWMVVSLVMTAVFDSSVFLLGGVTAVAVATADTWATELRSRKEGATRLITTFEQVSSGADGGISLKGTAWASAGSMLIAAASTYFFSLTFGSFFIIFTAGFLGCVLDSYLGAIFQRDNRPIVIPLIQKEITFDNNLVNAVSTGAGAFLAIILRISTI</sequence>
<gene>
    <name evidence="7" type="ORF">SAMN05443144_101277</name>
</gene>
<evidence type="ECO:0000313" key="7">
    <source>
        <dbReference type="EMBL" id="SHE42947.1"/>
    </source>
</evidence>
<keyword evidence="5 6" id="KW-0472">Membrane</keyword>
<dbReference type="GO" id="GO:0016020">
    <property type="term" value="C:membrane"/>
    <property type="evidence" value="ECO:0007669"/>
    <property type="project" value="UniProtKB-SubCell"/>
</dbReference>
<accession>A0A1M4TF69</accession>
<keyword evidence="8" id="KW-1185">Reference proteome</keyword>
<name>A0A1M4TF69_9BACT</name>
<dbReference type="EMBL" id="FQUS01000001">
    <property type="protein sequence ID" value="SHE42947.1"/>
    <property type="molecule type" value="Genomic_DNA"/>
</dbReference>
<comment type="similarity">
    <text evidence="2">Belongs to the TMEM19 family.</text>
</comment>
<dbReference type="Proteomes" id="UP000184041">
    <property type="component" value="Unassembled WGS sequence"/>
</dbReference>
<evidence type="ECO:0000256" key="1">
    <source>
        <dbReference type="ARBA" id="ARBA00004141"/>
    </source>
</evidence>
<keyword evidence="3 6" id="KW-0812">Transmembrane</keyword>
<protein>
    <submittedName>
        <fullName evidence="7">TIGR00297 family protein</fullName>
    </submittedName>
</protein>
<evidence type="ECO:0000313" key="8">
    <source>
        <dbReference type="Proteomes" id="UP000184041"/>
    </source>
</evidence>
<comment type="subcellular location">
    <subcellularLocation>
        <location evidence="1">Membrane</location>
        <topology evidence="1">Multi-pass membrane protein</topology>
    </subcellularLocation>
</comment>
<evidence type="ECO:0000256" key="2">
    <source>
        <dbReference type="ARBA" id="ARBA00009012"/>
    </source>
</evidence>